<dbReference type="InParanoid" id="B3SE35"/>
<dbReference type="Pfam" id="PF15749">
    <property type="entry name" value="MRNIP"/>
    <property type="match status" value="1"/>
</dbReference>
<feature type="domain" description="MRN complex-interacting protein N-terminal" evidence="1">
    <location>
        <begin position="7"/>
        <end position="93"/>
    </location>
</feature>
<proteinExistence type="predicted"/>
<dbReference type="PANTHER" id="PTHR15863">
    <property type="entry name" value="MRN COMPLEX-INTERACTING PROTEIN"/>
    <property type="match status" value="1"/>
</dbReference>
<dbReference type="CTD" id="6759719"/>
<keyword evidence="3" id="KW-1185">Reference proteome</keyword>
<dbReference type="EMBL" id="DS985348">
    <property type="protein sequence ID" value="EDV19010.1"/>
    <property type="molecule type" value="Genomic_DNA"/>
</dbReference>
<reference evidence="2 3" key="1">
    <citation type="journal article" date="2008" name="Nature">
        <title>The Trichoplax genome and the nature of placozoans.</title>
        <authorList>
            <person name="Srivastava M."/>
            <person name="Begovic E."/>
            <person name="Chapman J."/>
            <person name="Putnam N.H."/>
            <person name="Hellsten U."/>
            <person name="Kawashima T."/>
            <person name="Kuo A."/>
            <person name="Mitros T."/>
            <person name="Salamov A."/>
            <person name="Carpenter M.L."/>
            <person name="Signorovitch A.Y."/>
            <person name="Moreno M.A."/>
            <person name="Kamm K."/>
            <person name="Grimwood J."/>
            <person name="Schmutz J."/>
            <person name="Shapiro H."/>
            <person name="Grigoriev I.V."/>
            <person name="Buss L.W."/>
            <person name="Schierwater B."/>
            <person name="Dellaporta S.L."/>
            <person name="Rokhsar D.S."/>
        </authorList>
    </citation>
    <scope>NUCLEOTIDE SEQUENCE [LARGE SCALE GENOMIC DNA]</scope>
    <source>
        <strain evidence="2 3">Grell-BS-1999</strain>
    </source>
</reference>
<dbReference type="GO" id="GO:0007095">
    <property type="term" value="P:mitotic G2 DNA damage checkpoint signaling"/>
    <property type="evidence" value="ECO:0000318"/>
    <property type="project" value="GO_Central"/>
</dbReference>
<dbReference type="OrthoDB" id="5960226at2759"/>
<dbReference type="GO" id="GO:0005634">
    <property type="term" value="C:nucleus"/>
    <property type="evidence" value="ECO:0000318"/>
    <property type="project" value="GO_Central"/>
</dbReference>
<dbReference type="KEGG" id="tad:TRIADDRAFT_62539"/>
<evidence type="ECO:0000313" key="2">
    <source>
        <dbReference type="EMBL" id="EDV19010.1"/>
    </source>
</evidence>
<dbReference type="RefSeq" id="XP_002118505.1">
    <property type="nucleotide sequence ID" value="XM_002118469.1"/>
</dbReference>
<dbReference type="AlphaFoldDB" id="B3SE35"/>
<dbReference type="HOGENOM" id="CLU_145654_0_0_1"/>
<dbReference type="GeneID" id="6759719"/>
<dbReference type="STRING" id="10228.B3SE35"/>
<dbReference type="Proteomes" id="UP000009022">
    <property type="component" value="Unassembled WGS sequence"/>
</dbReference>
<protein>
    <recommendedName>
        <fullName evidence="1">MRN complex-interacting protein N-terminal domain-containing protein</fullName>
    </recommendedName>
</protein>
<evidence type="ECO:0000259" key="1">
    <source>
        <dbReference type="Pfam" id="PF15749"/>
    </source>
</evidence>
<dbReference type="InterPro" id="IPR032739">
    <property type="entry name" value="MRNIP"/>
</dbReference>
<organism evidence="2 3">
    <name type="scientific">Trichoplax adhaerens</name>
    <name type="common">Trichoplax reptans</name>
    <dbReference type="NCBI Taxonomy" id="10228"/>
    <lineage>
        <taxon>Eukaryota</taxon>
        <taxon>Metazoa</taxon>
        <taxon>Placozoa</taxon>
        <taxon>Uniplacotomia</taxon>
        <taxon>Trichoplacea</taxon>
        <taxon>Trichoplacidae</taxon>
        <taxon>Trichoplax</taxon>
    </lineage>
</organism>
<name>B3SE35_TRIAD</name>
<gene>
    <name evidence="2" type="ORF">TRIADDRAFT_62539</name>
</gene>
<dbReference type="PANTHER" id="PTHR15863:SF2">
    <property type="entry name" value="MRN COMPLEX-INTERACTING PROTEIN"/>
    <property type="match status" value="1"/>
</dbReference>
<evidence type="ECO:0000313" key="3">
    <source>
        <dbReference type="Proteomes" id="UP000009022"/>
    </source>
</evidence>
<sequence length="130" mass="15108">MGRTFLVLRCFSCHTFQVQQEVKAKKWSCKVCGWKQSFVKIYGNGSAADCRNHVQKLNMMRGEREAAILSKLSEQHTENDCRSIQESPEEYSECDYRTIQEFQSASNADDVRRLNFVNSCITRLNHLILH</sequence>
<dbReference type="GO" id="GO:0003682">
    <property type="term" value="F:chromatin binding"/>
    <property type="evidence" value="ECO:0000318"/>
    <property type="project" value="GO_Central"/>
</dbReference>
<dbReference type="PhylomeDB" id="B3SE35"/>
<dbReference type="InterPro" id="IPR049472">
    <property type="entry name" value="MRNIP_N"/>
</dbReference>
<accession>B3SE35</accession>
<dbReference type="eggNOG" id="ENOG502S8YD">
    <property type="taxonomic scope" value="Eukaryota"/>
</dbReference>